<name>A0A1R3I3X9_COCAP</name>
<protein>
    <submittedName>
        <fullName evidence="1">Uncharacterized protein</fullName>
    </submittedName>
</protein>
<accession>A0A1R3I3X9</accession>
<proteinExistence type="predicted"/>
<reference evidence="1 2" key="1">
    <citation type="submission" date="2013-09" db="EMBL/GenBank/DDBJ databases">
        <title>Corchorus capsularis genome sequencing.</title>
        <authorList>
            <person name="Alam M."/>
            <person name="Haque M.S."/>
            <person name="Islam M.S."/>
            <person name="Emdad E.M."/>
            <person name="Islam M.M."/>
            <person name="Ahmed B."/>
            <person name="Halim A."/>
            <person name="Hossen Q.M.M."/>
            <person name="Hossain M.Z."/>
            <person name="Ahmed R."/>
            <person name="Khan M.M."/>
            <person name="Islam R."/>
            <person name="Rashid M.M."/>
            <person name="Khan S.A."/>
            <person name="Rahman M.S."/>
            <person name="Alam M."/>
        </authorList>
    </citation>
    <scope>NUCLEOTIDE SEQUENCE [LARGE SCALE GENOMIC DNA]</scope>
    <source>
        <strain evidence="2">cv. CVL-1</strain>
        <tissue evidence="1">Whole seedling</tissue>
    </source>
</reference>
<evidence type="ECO:0000313" key="1">
    <source>
        <dbReference type="EMBL" id="OMO77280.1"/>
    </source>
</evidence>
<dbReference type="Gramene" id="OMO77280">
    <property type="protein sequence ID" value="OMO77280"/>
    <property type="gene ID" value="CCACVL1_15118"/>
</dbReference>
<comment type="caution">
    <text evidence="1">The sequence shown here is derived from an EMBL/GenBank/DDBJ whole genome shotgun (WGS) entry which is preliminary data.</text>
</comment>
<dbReference type="Proteomes" id="UP000188268">
    <property type="component" value="Unassembled WGS sequence"/>
</dbReference>
<sequence length="41" mass="4668">RDQYRNLGPLHYSPLIDVRGTFCVAPALVFDPTKIRKPAKN</sequence>
<gene>
    <name evidence="1" type="ORF">CCACVL1_15118</name>
</gene>
<evidence type="ECO:0000313" key="2">
    <source>
        <dbReference type="Proteomes" id="UP000188268"/>
    </source>
</evidence>
<organism evidence="1 2">
    <name type="scientific">Corchorus capsularis</name>
    <name type="common">Jute</name>
    <dbReference type="NCBI Taxonomy" id="210143"/>
    <lineage>
        <taxon>Eukaryota</taxon>
        <taxon>Viridiplantae</taxon>
        <taxon>Streptophyta</taxon>
        <taxon>Embryophyta</taxon>
        <taxon>Tracheophyta</taxon>
        <taxon>Spermatophyta</taxon>
        <taxon>Magnoliopsida</taxon>
        <taxon>eudicotyledons</taxon>
        <taxon>Gunneridae</taxon>
        <taxon>Pentapetalae</taxon>
        <taxon>rosids</taxon>
        <taxon>malvids</taxon>
        <taxon>Malvales</taxon>
        <taxon>Malvaceae</taxon>
        <taxon>Grewioideae</taxon>
        <taxon>Apeibeae</taxon>
        <taxon>Corchorus</taxon>
    </lineage>
</organism>
<dbReference type="EMBL" id="AWWV01010769">
    <property type="protein sequence ID" value="OMO77280.1"/>
    <property type="molecule type" value="Genomic_DNA"/>
</dbReference>
<dbReference type="AlphaFoldDB" id="A0A1R3I3X9"/>
<feature type="non-terminal residue" evidence="1">
    <location>
        <position position="1"/>
    </location>
</feature>
<keyword evidence="2" id="KW-1185">Reference proteome</keyword>